<evidence type="ECO:0000313" key="4">
    <source>
        <dbReference type="EMBL" id="MDN6899861.1"/>
    </source>
</evidence>
<evidence type="ECO:0000256" key="2">
    <source>
        <dbReference type="SAM" id="MobiDB-lite"/>
    </source>
</evidence>
<keyword evidence="4" id="KW-0540">Nuclease</keyword>
<dbReference type="GO" id="GO:0003677">
    <property type="term" value="F:DNA binding"/>
    <property type="evidence" value="ECO:0007669"/>
    <property type="project" value="InterPro"/>
</dbReference>
<dbReference type="InterPro" id="IPR014001">
    <property type="entry name" value="Helicase_ATP-bd"/>
</dbReference>
<dbReference type="GO" id="GO:0005829">
    <property type="term" value="C:cytosol"/>
    <property type="evidence" value="ECO:0007669"/>
    <property type="project" value="TreeGrafter"/>
</dbReference>
<dbReference type="GO" id="GO:0032259">
    <property type="term" value="P:methylation"/>
    <property type="evidence" value="ECO:0007669"/>
    <property type="project" value="InterPro"/>
</dbReference>
<dbReference type="InterPro" id="IPR006935">
    <property type="entry name" value="Helicase/UvrB_N"/>
</dbReference>
<dbReference type="Pfam" id="PF07669">
    <property type="entry name" value="Eco57I"/>
    <property type="match status" value="1"/>
</dbReference>
<dbReference type="RefSeq" id="WP_301711001.1">
    <property type="nucleotide sequence ID" value="NZ_SDWY01000001.1"/>
</dbReference>
<dbReference type="PROSITE" id="PS00092">
    <property type="entry name" value="N6_MTASE"/>
    <property type="match status" value="1"/>
</dbReference>
<dbReference type="GO" id="GO:0005524">
    <property type="term" value="F:ATP binding"/>
    <property type="evidence" value="ECO:0007669"/>
    <property type="project" value="InterPro"/>
</dbReference>
<dbReference type="InterPro" id="IPR029063">
    <property type="entry name" value="SAM-dependent_MTases_sf"/>
</dbReference>
<dbReference type="GO" id="GO:0009007">
    <property type="term" value="F:site-specific DNA-methyltransferase (adenine-specific) activity"/>
    <property type="evidence" value="ECO:0007669"/>
    <property type="project" value="UniProtKB-EC"/>
</dbReference>
<organism evidence="4 5">
    <name type="scientific">Oenococcus sicerae</name>
    <dbReference type="NCBI Taxonomy" id="2203724"/>
    <lineage>
        <taxon>Bacteria</taxon>
        <taxon>Bacillati</taxon>
        <taxon>Bacillota</taxon>
        <taxon>Bacilli</taxon>
        <taxon>Lactobacillales</taxon>
        <taxon>Lactobacillaceae</taxon>
        <taxon>Oenococcus</taxon>
    </lineage>
</organism>
<dbReference type="EMBL" id="SDWY01000001">
    <property type="protein sequence ID" value="MDN6899861.1"/>
    <property type="molecule type" value="Genomic_DNA"/>
</dbReference>
<sequence length="1466" mass="167423">MSVNFDYLKENKESAKYFKLAENIEKLFSSSEYTAESIGARKIAENIAIFLIKSNNLPASSDFTFSQNLSVIKSSYFLDRNILDLFYQIKQSGNQAAHNLDEFSHEEGLFVLKNIFGLLLWFSIQYCGYVGSRPLFKEPANERMFSTFSGRRVIYVQTGDNSSGKWPAYLGREKIGEASIDGYEADLNKNSSDLRRVSENRIRSYMGTSAVPFKLQWAELAYLAKTNSWFTDHDVHRVLDRSGVKRDPELVENGGREWFITNVDTAKNAILAVKNGQEAINSPVQKIQIELRPEQKQAVTQTERVFKNDQKMLWNAKMRFGKTLSALQLIKDEKYQKVLIMTHRPVVSDSWFDDFNKIGMSDSSFTYGSKNKGLSLEKLVTNKQPFIYFASMQDLAGSTTFGGKISDKNQLVRDIDWSLVIIDEAHEGTQTALAQQVIQGVTKPSTRILELSGTPFNLMEQYSNNPDQVYTWDYVMEQKAKQDWLINHPNKSNPYAQLPKVLMYTYKIKNQFPNNKFLDIDHSSFNFREFFKVNDMGRFIYEVDVIKFLNNITSPSKNSNYPFSTPEFRNELRHTLWLMPSVASAKAMKTLMEQHPIFGFDYKIINIVDNNDDLEASEGDLERVRKGITNHPAQTKTITLTVRKLTTGVNIPQWTGVFFLSNTNSAMQYLQAAFRAQTPYSDEELGSKKNCYIFDFAPDRALTVMAASTSLNTGAGKLQTDDQKMKMGELLNFLPILGETSQGMKRYQINSLLTQLKHVYAEKAVSSGFDDDSLYNDELLKLDEADLSEFNNLKAIVGSTKAEKKKITIDINNQGLTDEEYNQSNEAKKKPKKELTPEERDLLERTNQLKKQRKTMISILRSISIRIPMMIYGMDIDLDQDVDINTFVNKVDQESWTEFMPKGVTKDQFRIFEKYYDPQIFIEAGRLIRQQVKRLDTLEPLERTSEIGEIFSTFKNPDKETVLTPWRVVNLQLGKTIGGYSYFDTDFRNTVVDGHSVNHWIQTDETDIALKADTRILEINSKTGLYPLYAASSLYYQAQKSLNEQSAGKFTAQEDRLWQNILKNNIFVVAKTPMAKTITQRTLSGYRNYGTNIAYIDGIVKTAKSSINAGTKRILEAFNRMKFDVVVGNPPYQEEAGGESSSDKPIYHLFMEMAYLLAAKTILITPARFLFGAGGTPSSWNQKMLHDPHLEVVLFEQKSGKIFPHTDIKGGVAITFRDENQNFGSIGTFTPFPELRSILGKVSPSLNNGNLSDIIYSQNKLNLDQVYKDYPESANLISSQGRDRRLESNIFTKLPIFKERSQNQSFVKVLGLINNKRLYRFVDRKYIDVTHQNFDKYKVLLPKSNGSGALGEVISTPLIGTPLIGTPLIGYTRSFIGIGAFESKNEADAALKYVKTKFMRTMLGILKVTQDNNPDKWSKVPLQNFNYQSDIDWSKTIPEIDQQLYKKFNLNEDEIKFIETHVQEMK</sequence>
<keyword evidence="4" id="KW-0255">Endonuclease</keyword>
<name>A0AAJ1RDB9_9LACO</name>
<gene>
    <name evidence="4" type="ORF">EVC35_02425</name>
</gene>
<dbReference type="InterPro" id="IPR002052">
    <property type="entry name" value="DNA_methylase_N6_adenine_CS"/>
</dbReference>
<dbReference type="Gene3D" id="3.40.50.150">
    <property type="entry name" value="Vaccinia Virus protein VP39"/>
    <property type="match status" value="1"/>
</dbReference>
<dbReference type="PANTHER" id="PTHR47396">
    <property type="entry name" value="TYPE I RESTRICTION ENZYME ECOKI R PROTEIN"/>
    <property type="match status" value="1"/>
</dbReference>
<dbReference type="InterPro" id="IPR011639">
    <property type="entry name" value="MethylTrfase_TaqI-like_dom"/>
</dbReference>
<dbReference type="InterPro" id="IPR050742">
    <property type="entry name" value="Helicase_Restrict-Modif_Enz"/>
</dbReference>
<comment type="caution">
    <text evidence="4">The sequence shown here is derived from an EMBL/GenBank/DDBJ whole genome shotgun (WGS) entry which is preliminary data.</text>
</comment>
<evidence type="ECO:0000256" key="1">
    <source>
        <dbReference type="ARBA" id="ARBA00022801"/>
    </source>
</evidence>
<feature type="domain" description="Helicase ATP-binding" evidence="3">
    <location>
        <begin position="303"/>
        <end position="473"/>
    </location>
</feature>
<dbReference type="Gene3D" id="3.40.50.300">
    <property type="entry name" value="P-loop containing nucleotide triphosphate hydrolases"/>
    <property type="match status" value="2"/>
</dbReference>
<keyword evidence="1" id="KW-0378">Hydrolase</keyword>
<dbReference type="Proteomes" id="UP001167919">
    <property type="component" value="Unassembled WGS sequence"/>
</dbReference>
<dbReference type="Pfam" id="PF04851">
    <property type="entry name" value="ResIII"/>
    <property type="match status" value="1"/>
</dbReference>
<dbReference type="PANTHER" id="PTHR47396:SF1">
    <property type="entry name" value="ATP-DEPENDENT HELICASE IRC3-RELATED"/>
    <property type="match status" value="1"/>
</dbReference>
<dbReference type="GO" id="GO:0016787">
    <property type="term" value="F:hydrolase activity"/>
    <property type="evidence" value="ECO:0007669"/>
    <property type="project" value="UniProtKB-KW"/>
</dbReference>
<proteinExistence type="predicted"/>
<feature type="region of interest" description="Disordered" evidence="2">
    <location>
        <begin position="818"/>
        <end position="840"/>
    </location>
</feature>
<accession>A0AAJ1RDB9</accession>
<dbReference type="SUPFAM" id="SSF52540">
    <property type="entry name" value="P-loop containing nucleoside triphosphate hydrolases"/>
    <property type="match status" value="1"/>
</dbReference>
<evidence type="ECO:0000259" key="3">
    <source>
        <dbReference type="PROSITE" id="PS51192"/>
    </source>
</evidence>
<dbReference type="InterPro" id="IPR027417">
    <property type="entry name" value="P-loop_NTPase"/>
</dbReference>
<dbReference type="GO" id="GO:0004519">
    <property type="term" value="F:endonuclease activity"/>
    <property type="evidence" value="ECO:0007669"/>
    <property type="project" value="UniProtKB-KW"/>
</dbReference>
<reference evidence="4" key="1">
    <citation type="submission" date="2019-01" db="EMBL/GenBank/DDBJ databases">
        <title>Oenococcus sicerae UCMA17102.</title>
        <authorList>
            <person name="Cousin F.J."/>
            <person name="Le Guellec R."/>
            <person name="Cretenet M."/>
        </authorList>
    </citation>
    <scope>NUCLEOTIDE SEQUENCE</scope>
    <source>
        <strain evidence="4">UCMA17102</strain>
    </source>
</reference>
<dbReference type="GO" id="GO:0006304">
    <property type="term" value="P:DNA modification"/>
    <property type="evidence" value="ECO:0007669"/>
    <property type="project" value="InterPro"/>
</dbReference>
<dbReference type="PROSITE" id="PS00690">
    <property type="entry name" value="DEAH_ATP_HELICASE"/>
    <property type="match status" value="1"/>
</dbReference>
<dbReference type="PROSITE" id="PS51192">
    <property type="entry name" value="HELICASE_ATP_BIND_1"/>
    <property type="match status" value="1"/>
</dbReference>
<protein>
    <submittedName>
        <fullName evidence="4">Restriction endonuclease</fullName>
    </submittedName>
</protein>
<evidence type="ECO:0000313" key="5">
    <source>
        <dbReference type="Proteomes" id="UP001167919"/>
    </source>
</evidence>
<dbReference type="SMART" id="SM00487">
    <property type="entry name" value="DEXDc"/>
    <property type="match status" value="1"/>
</dbReference>
<dbReference type="InterPro" id="IPR002464">
    <property type="entry name" value="DNA/RNA_helicase_DEAH_CS"/>
</dbReference>
<dbReference type="SUPFAM" id="SSF53335">
    <property type="entry name" value="S-adenosyl-L-methionine-dependent methyltransferases"/>
    <property type="match status" value="1"/>
</dbReference>